<keyword evidence="4" id="KW-0479">Metal-binding</keyword>
<keyword evidence="6" id="KW-0408">Iron</keyword>
<gene>
    <name evidence="10" type="ORF">ETP66_05435</name>
</gene>
<dbReference type="Gene3D" id="3.60.9.10">
    <property type="entry name" value="Aldehyde ferredoxin oxidoreductase, N-terminal domain"/>
    <property type="match status" value="1"/>
</dbReference>
<dbReference type="GO" id="GO:0046872">
    <property type="term" value="F:metal ion binding"/>
    <property type="evidence" value="ECO:0007669"/>
    <property type="project" value="UniProtKB-KW"/>
</dbReference>
<dbReference type="SUPFAM" id="SSF56228">
    <property type="entry name" value="Aldehyde ferredoxin oxidoreductase, N-terminal domain"/>
    <property type="match status" value="1"/>
</dbReference>
<evidence type="ECO:0000259" key="9">
    <source>
        <dbReference type="SMART" id="SM00790"/>
    </source>
</evidence>
<dbReference type="InterPro" id="IPR013985">
    <property type="entry name" value="Ald_Fedxn_OxRdtase_dom3"/>
</dbReference>
<reference evidence="10 11" key="1">
    <citation type="submission" date="2019-02" db="EMBL/GenBank/DDBJ databases">
        <title>Thermus sp. a novel from hot spring.</title>
        <authorList>
            <person name="Zhao Z."/>
        </authorList>
    </citation>
    <scope>NUCLEOTIDE SEQUENCE [LARGE SCALE GENOMIC DNA]</scope>
    <source>
        <strain evidence="10 11">CFH 72773T</strain>
    </source>
</reference>
<evidence type="ECO:0000256" key="8">
    <source>
        <dbReference type="ARBA" id="ARBA00049934"/>
    </source>
</evidence>
<dbReference type="GO" id="GO:0016625">
    <property type="term" value="F:oxidoreductase activity, acting on the aldehyde or oxo group of donors, iron-sulfur protein as acceptor"/>
    <property type="evidence" value="ECO:0007669"/>
    <property type="project" value="InterPro"/>
</dbReference>
<dbReference type="InterPro" id="IPR051919">
    <property type="entry name" value="W-dependent_AOR"/>
</dbReference>
<evidence type="ECO:0000256" key="3">
    <source>
        <dbReference type="ARBA" id="ARBA00022485"/>
    </source>
</evidence>
<evidence type="ECO:0000313" key="10">
    <source>
        <dbReference type="EMBL" id="TBH20855.1"/>
    </source>
</evidence>
<dbReference type="EMBL" id="SIJL01000005">
    <property type="protein sequence ID" value="TBH20855.1"/>
    <property type="molecule type" value="Genomic_DNA"/>
</dbReference>
<name>A0A4Q9B5C2_9DEIN</name>
<dbReference type="RefSeq" id="WP_130841351.1">
    <property type="nucleotide sequence ID" value="NZ_SIJL01000005.1"/>
</dbReference>
<proteinExistence type="inferred from homology"/>
<evidence type="ECO:0000256" key="6">
    <source>
        <dbReference type="ARBA" id="ARBA00023004"/>
    </source>
</evidence>
<keyword evidence="11" id="KW-1185">Reference proteome</keyword>
<dbReference type="Proteomes" id="UP000292858">
    <property type="component" value="Unassembled WGS sequence"/>
</dbReference>
<keyword evidence="7" id="KW-0411">Iron-sulfur</keyword>
<evidence type="ECO:0000256" key="4">
    <source>
        <dbReference type="ARBA" id="ARBA00022723"/>
    </source>
</evidence>
<evidence type="ECO:0000256" key="2">
    <source>
        <dbReference type="ARBA" id="ARBA00011032"/>
    </source>
</evidence>
<feature type="domain" description="Aldehyde ferredoxin oxidoreductase N-terminal" evidence="9">
    <location>
        <begin position="5"/>
        <end position="206"/>
    </location>
</feature>
<comment type="similarity">
    <text evidence="2">Belongs to the AOR/FOR family.</text>
</comment>
<evidence type="ECO:0000256" key="7">
    <source>
        <dbReference type="ARBA" id="ARBA00023014"/>
    </source>
</evidence>
<dbReference type="InterPro" id="IPR001203">
    <property type="entry name" value="OxRdtase_Ald_Fedxn_C"/>
</dbReference>
<accession>A0A4Q9B5C2</accession>
<dbReference type="AlphaFoldDB" id="A0A4Q9B5C2"/>
<organism evidence="10 11">
    <name type="scientific">Thermus thermamylovorans</name>
    <dbReference type="NCBI Taxonomy" id="2509362"/>
    <lineage>
        <taxon>Bacteria</taxon>
        <taxon>Thermotogati</taxon>
        <taxon>Deinococcota</taxon>
        <taxon>Deinococci</taxon>
        <taxon>Thermales</taxon>
        <taxon>Thermaceae</taxon>
        <taxon>Thermus</taxon>
    </lineage>
</organism>
<dbReference type="SMART" id="SM00790">
    <property type="entry name" value="AFOR_N"/>
    <property type="match status" value="1"/>
</dbReference>
<sequence>MLGGYAHKLARINLSSGQVEYFAPDPKDLEMYVGGRGLGVKYVFENGPQVDPLGPENLLCIMNGPLSGTRAKMSGRLAIVTKSPLTGGVTDSHMGGWTAAKLKWAGFDGLLIRGASEKPVYLLVKDGEVTIHDASDLWGKTTHEVHRLLRERHGEEADVMAIGPAGENLVRFANWINNDERAAGRGGTGAVAGSKRLKAIVVVGKQDRMPQPQDPEGWREADRLASAAINDPKNVTAPKKGGLSLYGTNVLMNITNVMGALPTYNAQHTCIEGVETISGEYIREHRLVKDNTCHACPVACKKMVEVHVDGKTIRFESYEYESAWALGAHAGHTDTDWTGYAIYLCNAYGMDTIEAGNAIAVLMEATEKGYYTGEDGLRFGDKEGEARLLEAIALRRGVGDGLAEGPARWAKSIGHPEIALEVKGQSIPAYDPRGLKGMGIAYATSNRGACHLRAYTPASEILGVPYKTDPLAWEGKGKLTKLFQDLSALTDSLDLCKFSQFAEDPETYARQLSAYWGRPVSAEEILRIGERIYNLERYYNNLAGWAEGSDYLPERFLKEPSGCAGSKGQLTELDLMLEEYYRERGWERGVVPPAKLQELGILAQAAD</sequence>
<dbReference type="Pfam" id="PF02730">
    <property type="entry name" value="AFOR_N"/>
    <property type="match status" value="1"/>
</dbReference>
<dbReference type="SUPFAM" id="SSF48310">
    <property type="entry name" value="Aldehyde ferredoxin oxidoreductase, C-terminal domains"/>
    <property type="match status" value="1"/>
</dbReference>
<dbReference type="InterPro" id="IPR013983">
    <property type="entry name" value="Ald_Fedxn_OxRdtase_N"/>
</dbReference>
<comment type="cofactor">
    <cofactor evidence="8">
        <name>tungstopterin</name>
        <dbReference type="ChEBI" id="CHEBI:30402"/>
    </cofactor>
</comment>
<dbReference type="PANTHER" id="PTHR30038">
    <property type="entry name" value="ALDEHYDE FERREDOXIN OXIDOREDUCTASE"/>
    <property type="match status" value="1"/>
</dbReference>
<protein>
    <submittedName>
        <fullName evidence="10">Aldehyde ferredoxin oxidoreductase</fullName>
    </submittedName>
</protein>
<dbReference type="Gene3D" id="1.10.569.10">
    <property type="entry name" value="Aldehyde Ferredoxin Oxidoreductase Protein, subunit A, domain 2"/>
    <property type="match status" value="1"/>
</dbReference>
<dbReference type="Gene3D" id="1.10.599.10">
    <property type="entry name" value="Aldehyde Ferredoxin Oxidoreductase Protein, subunit A, domain 3"/>
    <property type="match status" value="1"/>
</dbReference>
<evidence type="ECO:0000313" key="11">
    <source>
        <dbReference type="Proteomes" id="UP000292858"/>
    </source>
</evidence>
<dbReference type="InterPro" id="IPR036021">
    <property type="entry name" value="Tungsten_al_ferr_oxy-like_C"/>
</dbReference>
<dbReference type="PANTHER" id="PTHR30038:SF0">
    <property type="entry name" value="TUNGSTEN-CONTAINING ALDEHYDE FERREDOXIN OXIDOREDUCTASE"/>
    <property type="match status" value="1"/>
</dbReference>
<evidence type="ECO:0000256" key="1">
    <source>
        <dbReference type="ARBA" id="ARBA00001966"/>
    </source>
</evidence>
<comment type="caution">
    <text evidence="10">The sequence shown here is derived from an EMBL/GenBank/DDBJ whole genome shotgun (WGS) entry which is preliminary data.</text>
</comment>
<keyword evidence="5" id="KW-0560">Oxidoreductase</keyword>
<dbReference type="GO" id="GO:0009055">
    <property type="term" value="F:electron transfer activity"/>
    <property type="evidence" value="ECO:0007669"/>
    <property type="project" value="InterPro"/>
</dbReference>
<dbReference type="GO" id="GO:0051539">
    <property type="term" value="F:4 iron, 4 sulfur cluster binding"/>
    <property type="evidence" value="ECO:0007669"/>
    <property type="project" value="UniProtKB-KW"/>
</dbReference>
<dbReference type="OrthoDB" id="9763894at2"/>
<comment type="cofactor">
    <cofactor evidence="1">
        <name>[4Fe-4S] cluster</name>
        <dbReference type="ChEBI" id="CHEBI:49883"/>
    </cofactor>
</comment>
<dbReference type="Pfam" id="PF01314">
    <property type="entry name" value="AFOR_C"/>
    <property type="match status" value="1"/>
</dbReference>
<dbReference type="InterPro" id="IPR013984">
    <property type="entry name" value="Ald_Fedxn_OxRdtase_dom2"/>
</dbReference>
<keyword evidence="3" id="KW-0004">4Fe-4S</keyword>
<evidence type="ECO:0000256" key="5">
    <source>
        <dbReference type="ARBA" id="ARBA00023002"/>
    </source>
</evidence>
<dbReference type="InterPro" id="IPR036503">
    <property type="entry name" value="Ald_Fedxn_OxRdtase_N_sf"/>
</dbReference>